<dbReference type="InterPro" id="IPR002155">
    <property type="entry name" value="Thiolase"/>
</dbReference>
<accession>A0A1Y2FD75</accession>
<dbReference type="GeneID" id="63785934"/>
<proteinExistence type="inferred from homology"/>
<evidence type="ECO:0000259" key="9">
    <source>
        <dbReference type="Pfam" id="PF02803"/>
    </source>
</evidence>
<feature type="domain" description="Thiolase N-terminal" evidence="8">
    <location>
        <begin position="19"/>
        <end position="277"/>
    </location>
</feature>
<sequence length="407" mass="42030">MTNRLRQIASHITGSADDVVIIKAVRTPLCKGFKGPFKDTPVDLLVLAILREFAQNSGIDPAVVDDICVGNVSGGSNVAYSARGAALAAGFPSSTSLHTLNRWCSSGLVATQSIANAIRSGEIEVGLALGAESMSAAPRADPVLSEEILANAQAKDCTMPMGWTSENVASRYNISRLDQDAFAASSFQKAEAAQKAGRFEAEIIPVTVQVKDPKTGEAKMVTVTQDDGIRYGTTKESLAKLKPAFGKFAGPSGGASTGGNSSQITDGCAGVLMMKRSKALELNLPILARFVCATAIGCDPEVMGIGPALAIPKALKLAGLTVADVDLFEVNEAFASQALYSCRVLGLPMDKVNVNGGAIALGHPLGCTGARQIATGVSELRRSGKKVLVTSMCVGTGMGVASVIIAD</sequence>
<gene>
    <name evidence="10" type="ORF">BCR37DRAFT_379764</name>
</gene>
<dbReference type="CDD" id="cd00751">
    <property type="entry name" value="thiolase"/>
    <property type="match status" value="1"/>
</dbReference>
<dbReference type="InterPro" id="IPR020616">
    <property type="entry name" value="Thiolase_N"/>
</dbReference>
<comment type="caution">
    <text evidence="10">The sequence shown here is derived from an EMBL/GenBank/DDBJ whole genome shotgun (WGS) entry which is preliminary data.</text>
</comment>
<evidence type="ECO:0000256" key="2">
    <source>
        <dbReference type="ARBA" id="ARBA00010982"/>
    </source>
</evidence>
<reference evidence="10 11" key="1">
    <citation type="submission" date="2016-07" db="EMBL/GenBank/DDBJ databases">
        <title>Pervasive Adenine N6-methylation of Active Genes in Fungi.</title>
        <authorList>
            <consortium name="DOE Joint Genome Institute"/>
            <person name="Mondo S.J."/>
            <person name="Dannebaum R.O."/>
            <person name="Kuo R.C."/>
            <person name="Labutti K."/>
            <person name="Haridas S."/>
            <person name="Kuo A."/>
            <person name="Salamov A."/>
            <person name="Ahrendt S.R."/>
            <person name="Lipzen A."/>
            <person name="Sullivan W."/>
            <person name="Andreopoulos W.B."/>
            <person name="Clum A."/>
            <person name="Lindquist E."/>
            <person name="Daum C."/>
            <person name="Ramamoorthy G.K."/>
            <person name="Gryganskyi A."/>
            <person name="Culley D."/>
            <person name="Magnuson J.K."/>
            <person name="James T.Y."/>
            <person name="O'Malley M.A."/>
            <person name="Stajich J.E."/>
            <person name="Spatafora J.W."/>
            <person name="Visel A."/>
            <person name="Grigoriev I.V."/>
        </authorList>
    </citation>
    <scope>NUCLEOTIDE SEQUENCE [LARGE SCALE GENOMIC DNA]</scope>
    <source>
        <strain evidence="10 11">12-1054</strain>
    </source>
</reference>
<evidence type="ECO:0000259" key="8">
    <source>
        <dbReference type="Pfam" id="PF00108"/>
    </source>
</evidence>
<evidence type="ECO:0000313" key="11">
    <source>
        <dbReference type="Proteomes" id="UP000193685"/>
    </source>
</evidence>
<organism evidence="10 11">
    <name type="scientific">Protomyces lactucae-debilis</name>
    <dbReference type="NCBI Taxonomy" id="2754530"/>
    <lineage>
        <taxon>Eukaryota</taxon>
        <taxon>Fungi</taxon>
        <taxon>Dikarya</taxon>
        <taxon>Ascomycota</taxon>
        <taxon>Taphrinomycotina</taxon>
        <taxon>Taphrinomycetes</taxon>
        <taxon>Taphrinales</taxon>
        <taxon>Protomycetaceae</taxon>
        <taxon>Protomyces</taxon>
    </lineage>
</organism>
<comment type="catalytic activity">
    <reaction evidence="5">
        <text>an acyl-CoA + acetyl-CoA = a 3-oxoacyl-CoA + CoA</text>
        <dbReference type="Rhea" id="RHEA:21564"/>
        <dbReference type="ChEBI" id="CHEBI:57287"/>
        <dbReference type="ChEBI" id="CHEBI:57288"/>
        <dbReference type="ChEBI" id="CHEBI:58342"/>
        <dbReference type="ChEBI" id="CHEBI:90726"/>
        <dbReference type="EC" id="2.3.1.16"/>
    </reaction>
</comment>
<comment type="pathway">
    <text evidence="1">Lipid metabolism; fatty acid metabolism.</text>
</comment>
<dbReference type="PROSITE" id="PS00737">
    <property type="entry name" value="THIOLASE_2"/>
    <property type="match status" value="1"/>
</dbReference>
<dbReference type="InterPro" id="IPR016039">
    <property type="entry name" value="Thiolase-like"/>
</dbReference>
<dbReference type="PANTHER" id="PTHR43853">
    <property type="entry name" value="3-KETOACYL-COA THIOLASE, PEROXISOMAL"/>
    <property type="match status" value="1"/>
</dbReference>
<dbReference type="Pfam" id="PF00108">
    <property type="entry name" value="Thiolase_N"/>
    <property type="match status" value="1"/>
</dbReference>
<feature type="active site" description="Acyl-thioester intermediate" evidence="6">
    <location>
        <position position="104"/>
    </location>
</feature>
<name>A0A1Y2FD75_PROLT</name>
<dbReference type="AlphaFoldDB" id="A0A1Y2FD75"/>
<evidence type="ECO:0000256" key="3">
    <source>
        <dbReference type="ARBA" id="ARBA00022679"/>
    </source>
</evidence>
<dbReference type="PANTHER" id="PTHR43853:SF10">
    <property type="entry name" value="ACETYL-COA C-ACETYLTRANSFERASE"/>
    <property type="match status" value="1"/>
</dbReference>
<dbReference type="OrthoDB" id="5404651at2759"/>
<dbReference type="GO" id="GO:0003988">
    <property type="term" value="F:acetyl-CoA C-acyltransferase activity"/>
    <property type="evidence" value="ECO:0007669"/>
    <property type="project" value="UniProtKB-EC"/>
</dbReference>
<evidence type="ECO:0000256" key="4">
    <source>
        <dbReference type="ARBA" id="ARBA00023315"/>
    </source>
</evidence>
<dbReference type="InterPro" id="IPR020617">
    <property type="entry name" value="Thiolase_C"/>
</dbReference>
<evidence type="ECO:0000256" key="7">
    <source>
        <dbReference type="RuleBase" id="RU003557"/>
    </source>
</evidence>
<dbReference type="STRING" id="56484.A0A1Y2FD75"/>
<dbReference type="GO" id="GO:0010124">
    <property type="term" value="P:phenylacetate catabolic process"/>
    <property type="evidence" value="ECO:0007669"/>
    <property type="project" value="TreeGrafter"/>
</dbReference>
<dbReference type="InterPro" id="IPR050215">
    <property type="entry name" value="Thiolase-like_sf_Thiolase"/>
</dbReference>
<dbReference type="SUPFAM" id="SSF53901">
    <property type="entry name" value="Thiolase-like"/>
    <property type="match status" value="2"/>
</dbReference>
<keyword evidence="4 7" id="KW-0012">Acyltransferase</keyword>
<evidence type="ECO:0000256" key="5">
    <source>
        <dbReference type="ARBA" id="ARBA00047605"/>
    </source>
</evidence>
<dbReference type="GO" id="GO:0006635">
    <property type="term" value="P:fatty acid beta-oxidation"/>
    <property type="evidence" value="ECO:0007669"/>
    <property type="project" value="TreeGrafter"/>
</dbReference>
<feature type="active site" description="Proton acceptor" evidence="6">
    <location>
        <position position="393"/>
    </location>
</feature>
<dbReference type="Proteomes" id="UP000193685">
    <property type="component" value="Unassembled WGS sequence"/>
</dbReference>
<dbReference type="NCBIfam" id="TIGR01930">
    <property type="entry name" value="AcCoA-C-Actrans"/>
    <property type="match status" value="1"/>
</dbReference>
<evidence type="ECO:0000256" key="6">
    <source>
        <dbReference type="PIRSR" id="PIRSR000429-1"/>
    </source>
</evidence>
<comment type="similarity">
    <text evidence="2 7">Belongs to the thiolase-like superfamily. Thiolase family.</text>
</comment>
<evidence type="ECO:0000313" key="10">
    <source>
        <dbReference type="EMBL" id="ORY81869.1"/>
    </source>
</evidence>
<dbReference type="PIRSF" id="PIRSF000429">
    <property type="entry name" value="Ac-CoA_Ac_transf"/>
    <property type="match status" value="1"/>
</dbReference>
<dbReference type="InterPro" id="IPR020613">
    <property type="entry name" value="Thiolase_CS"/>
</dbReference>
<dbReference type="Pfam" id="PF02803">
    <property type="entry name" value="Thiolase_C"/>
    <property type="match status" value="1"/>
</dbReference>
<dbReference type="RefSeq" id="XP_040725003.1">
    <property type="nucleotide sequence ID" value="XM_040869335.1"/>
</dbReference>
<keyword evidence="11" id="KW-1185">Reference proteome</keyword>
<dbReference type="GO" id="GO:0005777">
    <property type="term" value="C:peroxisome"/>
    <property type="evidence" value="ECO:0007669"/>
    <property type="project" value="TreeGrafter"/>
</dbReference>
<dbReference type="EMBL" id="MCFI01000010">
    <property type="protein sequence ID" value="ORY81869.1"/>
    <property type="molecule type" value="Genomic_DNA"/>
</dbReference>
<evidence type="ECO:0000256" key="1">
    <source>
        <dbReference type="ARBA" id="ARBA00004872"/>
    </source>
</evidence>
<keyword evidence="3 7" id="KW-0808">Transferase</keyword>
<feature type="domain" description="Thiolase C-terminal" evidence="9">
    <location>
        <begin position="285"/>
        <end position="404"/>
    </location>
</feature>
<dbReference type="Gene3D" id="3.40.47.10">
    <property type="match status" value="2"/>
</dbReference>
<protein>
    <submittedName>
        <fullName evidence="10">Thiolase, N-terminal domain-domain-containing protein</fullName>
    </submittedName>
</protein>
<dbReference type="OMA" id="RWCASSM"/>
<feature type="active site" description="Proton acceptor" evidence="6">
    <location>
        <position position="363"/>
    </location>
</feature>